<dbReference type="Gene3D" id="3.40.1160.10">
    <property type="entry name" value="Acetylglutamate kinase-like"/>
    <property type="match status" value="1"/>
</dbReference>
<dbReference type="GeneID" id="72466624"/>
<dbReference type="GO" id="GO:0044210">
    <property type="term" value="P:'de novo' CTP biosynthetic process"/>
    <property type="evidence" value="ECO:0007669"/>
    <property type="project" value="UniProtKB-UniRule"/>
</dbReference>
<dbReference type="PANTHER" id="PTHR42833:SF4">
    <property type="entry name" value="URIDYLATE KINASE PUMPKIN, CHLOROPLASTIC"/>
    <property type="match status" value="1"/>
</dbReference>
<dbReference type="AlphaFoldDB" id="A0A9R1CB47"/>
<evidence type="ECO:0000256" key="2">
    <source>
        <dbReference type="ARBA" id="ARBA00004791"/>
    </source>
</evidence>
<evidence type="ECO:0000259" key="12">
    <source>
        <dbReference type="Pfam" id="PF00696"/>
    </source>
</evidence>
<keyword evidence="8 11" id="KW-0067">ATP-binding</keyword>
<evidence type="ECO:0000256" key="1">
    <source>
        <dbReference type="ARBA" id="ARBA00004496"/>
    </source>
</evidence>
<dbReference type="PIRSF" id="PIRSF005650">
    <property type="entry name" value="Uridylate_kin"/>
    <property type="match status" value="1"/>
</dbReference>
<protein>
    <recommendedName>
        <fullName evidence="11">Uridylate kinase</fullName>
        <shortName evidence="11">UK</shortName>
        <ecNumber evidence="11">2.7.4.22</ecNumber>
    </recommendedName>
    <alternativeName>
        <fullName evidence="11">Uridine monophosphate kinase</fullName>
        <shortName evidence="11">UMP kinase</shortName>
        <shortName evidence="11">UMPK</shortName>
    </alternativeName>
</protein>
<feature type="binding site" evidence="11">
    <location>
        <begin position="10"/>
        <end position="13"/>
    </location>
    <ligand>
        <name>ATP</name>
        <dbReference type="ChEBI" id="CHEBI:30616"/>
    </ligand>
</feature>
<evidence type="ECO:0000256" key="7">
    <source>
        <dbReference type="ARBA" id="ARBA00022777"/>
    </source>
</evidence>
<evidence type="ECO:0000256" key="11">
    <source>
        <dbReference type="HAMAP-Rule" id="MF_01220"/>
    </source>
</evidence>
<keyword evidence="6 11" id="KW-0547">Nucleotide-binding</keyword>
<feature type="binding site" evidence="11">
    <location>
        <begin position="133"/>
        <end position="140"/>
    </location>
    <ligand>
        <name>UMP</name>
        <dbReference type="ChEBI" id="CHEBI:57865"/>
    </ligand>
</feature>
<dbReference type="GO" id="GO:0005737">
    <property type="term" value="C:cytoplasm"/>
    <property type="evidence" value="ECO:0007669"/>
    <property type="project" value="UniProtKB-SubCell"/>
</dbReference>
<dbReference type="GO" id="GO:0006225">
    <property type="term" value="P:UDP biosynthetic process"/>
    <property type="evidence" value="ECO:0007669"/>
    <property type="project" value="TreeGrafter"/>
</dbReference>
<keyword evidence="5 11" id="KW-0808">Transferase</keyword>
<gene>
    <name evidence="11 13" type="primary">pyrH</name>
    <name evidence="13" type="ORF">PRLR5076_21860</name>
</gene>
<comment type="similarity">
    <text evidence="3 11">Belongs to the UMP kinase family.</text>
</comment>
<name>A0A9R1CB47_9BACT</name>
<keyword evidence="7 11" id="KW-0418">Kinase</keyword>
<feature type="binding site" evidence="11">
    <location>
        <position position="169"/>
    </location>
    <ligand>
        <name>ATP</name>
        <dbReference type="ChEBI" id="CHEBI:30616"/>
    </ligand>
</feature>
<sequence>MARFKRILLKLSGESLMGKQSFGIDPERLGDYARQIKEIHDMGVEIGIVIGGGNIFRGLSGSQKGFDRVKGDQMGMCATVINSLALSSALGAIGVKTKVMTAIRMEPIGEFYNKWKAVEAMQNGYICIFSAGTGNPYFTTDTGSSLRGIEIEADVMLKGTRVDGVYTADPEKDPTAKKFTEITYNEVLERGLKVMDLTAICMCQDNNLPIYVFNMDVVGNLKKVIDGEEIGTLVHN</sequence>
<comment type="activity regulation">
    <text evidence="11">Inhibited by UTP.</text>
</comment>
<keyword evidence="14" id="KW-1185">Reference proteome</keyword>
<proteinExistence type="inferred from homology"/>
<comment type="caution">
    <text evidence="11">Lacks conserved residue(s) required for the propagation of feature annotation.</text>
</comment>
<comment type="function">
    <text evidence="11">Catalyzes the reversible phosphorylation of UMP to UDP.</text>
</comment>
<dbReference type="EC" id="2.7.4.22" evidence="11"/>
<dbReference type="GO" id="GO:0033862">
    <property type="term" value="F:UMP kinase activity"/>
    <property type="evidence" value="ECO:0007669"/>
    <property type="project" value="UniProtKB-EC"/>
</dbReference>
<evidence type="ECO:0000256" key="4">
    <source>
        <dbReference type="ARBA" id="ARBA00022490"/>
    </source>
</evidence>
<dbReference type="PANTHER" id="PTHR42833">
    <property type="entry name" value="URIDYLATE KINASE"/>
    <property type="match status" value="1"/>
</dbReference>
<comment type="subcellular location">
    <subcellularLocation>
        <location evidence="1 11">Cytoplasm</location>
    </subcellularLocation>
</comment>
<evidence type="ECO:0000256" key="9">
    <source>
        <dbReference type="ARBA" id="ARBA00022975"/>
    </source>
</evidence>
<comment type="catalytic activity">
    <reaction evidence="10 11">
        <text>UMP + ATP = UDP + ADP</text>
        <dbReference type="Rhea" id="RHEA:24400"/>
        <dbReference type="ChEBI" id="CHEBI:30616"/>
        <dbReference type="ChEBI" id="CHEBI:57865"/>
        <dbReference type="ChEBI" id="CHEBI:58223"/>
        <dbReference type="ChEBI" id="CHEBI:456216"/>
        <dbReference type="EC" id="2.7.4.22"/>
    </reaction>
</comment>
<dbReference type="InterPro" id="IPR011817">
    <property type="entry name" value="Uridylate_kinase"/>
</dbReference>
<organism evidence="13 14">
    <name type="scientific">Prevotella lacticifex</name>
    <dbReference type="NCBI Taxonomy" id="2854755"/>
    <lineage>
        <taxon>Bacteria</taxon>
        <taxon>Pseudomonadati</taxon>
        <taxon>Bacteroidota</taxon>
        <taxon>Bacteroidia</taxon>
        <taxon>Bacteroidales</taxon>
        <taxon>Prevotellaceae</taxon>
        <taxon>Prevotella</taxon>
    </lineage>
</organism>
<reference evidence="13" key="1">
    <citation type="journal article" date="2022" name="Int. J. Syst. Evol. Microbiol.">
        <title>Prevotella lacticifex sp. nov., isolated from the rumen of cows.</title>
        <authorList>
            <person name="Shinkai T."/>
            <person name="Ikeyama N."/>
            <person name="Kumagai M."/>
            <person name="Ohmori H."/>
            <person name="Sakamoto M."/>
            <person name="Ohkuma M."/>
            <person name="Mitsumori M."/>
        </authorList>
    </citation>
    <scope>NUCLEOTIDE SEQUENCE</scope>
    <source>
        <strain evidence="13">R5076</strain>
    </source>
</reference>
<dbReference type="SUPFAM" id="SSF53633">
    <property type="entry name" value="Carbamate kinase-like"/>
    <property type="match status" value="1"/>
</dbReference>
<dbReference type="InterPro" id="IPR015963">
    <property type="entry name" value="Uridylate_kinase_bac"/>
</dbReference>
<evidence type="ECO:0000256" key="6">
    <source>
        <dbReference type="ARBA" id="ARBA00022741"/>
    </source>
</evidence>
<evidence type="ECO:0000256" key="5">
    <source>
        <dbReference type="ARBA" id="ARBA00022679"/>
    </source>
</evidence>
<dbReference type="GO" id="GO:0005524">
    <property type="term" value="F:ATP binding"/>
    <property type="evidence" value="ECO:0007669"/>
    <property type="project" value="UniProtKB-KW"/>
</dbReference>
<feature type="binding site" evidence="11">
    <location>
        <position position="53"/>
    </location>
    <ligand>
        <name>ATP</name>
        <dbReference type="ChEBI" id="CHEBI:30616"/>
    </ligand>
</feature>
<evidence type="ECO:0000256" key="8">
    <source>
        <dbReference type="ARBA" id="ARBA00022840"/>
    </source>
</evidence>
<dbReference type="HAMAP" id="MF_01220_B">
    <property type="entry name" value="PyrH_B"/>
    <property type="match status" value="1"/>
</dbReference>
<evidence type="ECO:0000313" key="13">
    <source>
        <dbReference type="EMBL" id="GJG59335.1"/>
    </source>
</evidence>
<feature type="binding site" evidence="11">
    <location>
        <position position="160"/>
    </location>
    <ligand>
        <name>ATP</name>
        <dbReference type="ChEBI" id="CHEBI:30616"/>
    </ligand>
</feature>
<dbReference type="Pfam" id="PF00696">
    <property type="entry name" value="AA_kinase"/>
    <property type="match status" value="1"/>
</dbReference>
<comment type="subunit">
    <text evidence="11">Homohexamer.</text>
</comment>
<dbReference type="RefSeq" id="WP_223925642.1">
    <property type="nucleotide sequence ID" value="NZ_BPTU01000001.1"/>
</dbReference>
<dbReference type="InterPro" id="IPR036393">
    <property type="entry name" value="AceGlu_kinase-like_sf"/>
</dbReference>
<evidence type="ECO:0000256" key="10">
    <source>
        <dbReference type="ARBA" id="ARBA00047767"/>
    </source>
</evidence>
<keyword evidence="4 11" id="KW-0963">Cytoplasm</keyword>
<evidence type="ECO:0000256" key="3">
    <source>
        <dbReference type="ARBA" id="ARBA00007614"/>
    </source>
</evidence>
<dbReference type="InterPro" id="IPR001048">
    <property type="entry name" value="Asp/Glu/Uridylate_kinase"/>
</dbReference>
<comment type="pathway">
    <text evidence="2 11">Pyrimidine metabolism; CTP biosynthesis via de novo pathway; UDP from UMP (UMPK route): step 1/1.</text>
</comment>
<feature type="binding site" evidence="11">
    <location>
        <position position="72"/>
    </location>
    <ligand>
        <name>UMP</name>
        <dbReference type="ChEBI" id="CHEBI:57865"/>
    </ligand>
</feature>
<dbReference type="Proteomes" id="UP000825483">
    <property type="component" value="Unassembled WGS sequence"/>
</dbReference>
<feature type="binding site" evidence="11">
    <location>
        <position position="52"/>
    </location>
    <ligand>
        <name>UMP</name>
        <dbReference type="ChEBI" id="CHEBI:57865"/>
    </ligand>
</feature>
<evidence type="ECO:0000313" key="14">
    <source>
        <dbReference type="Proteomes" id="UP000825483"/>
    </source>
</evidence>
<accession>A0A9R1CB47</accession>
<dbReference type="NCBIfam" id="TIGR02075">
    <property type="entry name" value="pyrH_bact"/>
    <property type="match status" value="1"/>
</dbReference>
<dbReference type="CDD" id="cd04254">
    <property type="entry name" value="AAK_UMPK-PyrH-Ec"/>
    <property type="match status" value="1"/>
</dbReference>
<feature type="binding site" evidence="11">
    <location>
        <position position="166"/>
    </location>
    <ligand>
        <name>ATP</name>
        <dbReference type="ChEBI" id="CHEBI:30616"/>
    </ligand>
</feature>
<comment type="caution">
    <text evidence="13">The sequence shown here is derived from an EMBL/GenBank/DDBJ whole genome shotgun (WGS) entry which is preliminary data.</text>
</comment>
<keyword evidence="9 11" id="KW-0665">Pyrimidine biosynthesis</keyword>
<dbReference type="FunFam" id="3.40.1160.10:FF:000001">
    <property type="entry name" value="Uridylate kinase"/>
    <property type="match status" value="1"/>
</dbReference>
<dbReference type="EMBL" id="BPUB01000002">
    <property type="protein sequence ID" value="GJG59335.1"/>
    <property type="molecule type" value="Genomic_DNA"/>
</dbReference>
<feature type="domain" description="Aspartate/glutamate/uridylate kinase" evidence="12">
    <location>
        <begin position="5"/>
        <end position="214"/>
    </location>
</feature>
<feature type="binding site" evidence="11">
    <location>
        <position position="57"/>
    </location>
    <ligand>
        <name>ATP</name>
        <dbReference type="ChEBI" id="CHEBI:30616"/>
    </ligand>
</feature>